<accession>R4K696</accession>
<evidence type="ECO:0000256" key="1">
    <source>
        <dbReference type="ARBA" id="ARBA00010792"/>
    </source>
</evidence>
<keyword evidence="5" id="KW-1185">Reference proteome</keyword>
<keyword evidence="2" id="KW-1133">Transmembrane helix</keyword>
<feature type="domain" description="VTT" evidence="3">
    <location>
        <begin position="53"/>
        <end position="179"/>
    </location>
</feature>
<dbReference type="eggNOG" id="COG0586">
    <property type="taxonomic scope" value="Bacteria"/>
</dbReference>
<dbReference type="STRING" id="86416.Clopa_3257"/>
<reference evidence="4 5" key="1">
    <citation type="submission" date="2012-01" db="EMBL/GenBank/DDBJ databases">
        <title>Complete sequence of chromosome of Clostridium pasteurianum BC1.</title>
        <authorList>
            <consortium name="US DOE Joint Genome Institute"/>
            <person name="Lucas S."/>
            <person name="Han J."/>
            <person name="Lapidus A."/>
            <person name="Cheng J.-F."/>
            <person name="Goodwin L."/>
            <person name="Pitluck S."/>
            <person name="Peters L."/>
            <person name="Mikhailova N."/>
            <person name="Teshima H."/>
            <person name="Detter J.C."/>
            <person name="Han C."/>
            <person name="Tapia R."/>
            <person name="Land M."/>
            <person name="Hauser L."/>
            <person name="Kyrpides N."/>
            <person name="Ivanova N."/>
            <person name="Pagani I."/>
            <person name="Dunn J."/>
            <person name="Taghavi S."/>
            <person name="Francis A."/>
            <person name="van der Lelie D."/>
            <person name="Woyke T."/>
        </authorList>
    </citation>
    <scope>NUCLEOTIDE SEQUENCE [LARGE SCALE GENOMIC DNA]</scope>
    <source>
        <strain evidence="4 5">BC1</strain>
    </source>
</reference>
<protein>
    <submittedName>
        <fullName evidence="4">Putative membrane-associated protein</fullName>
    </submittedName>
</protein>
<dbReference type="Proteomes" id="UP000013523">
    <property type="component" value="Chromosome"/>
</dbReference>
<evidence type="ECO:0000313" key="4">
    <source>
        <dbReference type="EMBL" id="AGK98063.1"/>
    </source>
</evidence>
<dbReference type="InterPro" id="IPR032816">
    <property type="entry name" value="VTT_dom"/>
</dbReference>
<dbReference type="AlphaFoldDB" id="R4K696"/>
<dbReference type="HOGENOM" id="CLU_044208_1_0_9"/>
<keyword evidence="2" id="KW-0812">Transmembrane</keyword>
<evidence type="ECO:0000256" key="2">
    <source>
        <dbReference type="SAM" id="Phobius"/>
    </source>
</evidence>
<sequence length="220" mass="25161">MVKLKFQRNDYKSESFKYVTGGNILQSVKLLLDQYGYIALFLSLLLELIALPLPGETLMSYCGYLVYRGKLSWSISILTSSLGAIIGITISYIIGKTLGANFFNKYGSYVHMKPEKLKKVSSWFETYGSKLLIFSYFIPGVRHITGYFAGITKISFKKFAINAYIGGFLWSFTFITLGKALGSGWHRFHAYIRRYVILIAIVLVIIILIMFIYKYYKKNS</sequence>
<comment type="similarity">
    <text evidence="1">Belongs to the DedA family.</text>
</comment>
<feature type="transmembrane region" description="Helical" evidence="2">
    <location>
        <begin position="194"/>
        <end position="216"/>
    </location>
</feature>
<organism evidence="4 5">
    <name type="scientific">Clostridium pasteurianum BC1</name>
    <dbReference type="NCBI Taxonomy" id="86416"/>
    <lineage>
        <taxon>Bacteria</taxon>
        <taxon>Bacillati</taxon>
        <taxon>Bacillota</taxon>
        <taxon>Clostridia</taxon>
        <taxon>Eubacteriales</taxon>
        <taxon>Clostridiaceae</taxon>
        <taxon>Clostridium</taxon>
    </lineage>
</organism>
<dbReference type="Pfam" id="PF09335">
    <property type="entry name" value="VTT_dom"/>
    <property type="match status" value="1"/>
</dbReference>
<dbReference type="GO" id="GO:0005886">
    <property type="term" value="C:plasma membrane"/>
    <property type="evidence" value="ECO:0007669"/>
    <property type="project" value="TreeGrafter"/>
</dbReference>
<evidence type="ECO:0000259" key="3">
    <source>
        <dbReference type="Pfam" id="PF09335"/>
    </source>
</evidence>
<proteinExistence type="inferred from homology"/>
<feature type="transmembrane region" description="Helical" evidence="2">
    <location>
        <begin position="161"/>
        <end position="182"/>
    </location>
</feature>
<feature type="transmembrane region" description="Helical" evidence="2">
    <location>
        <begin position="35"/>
        <end position="53"/>
    </location>
</feature>
<dbReference type="PANTHER" id="PTHR42709:SF9">
    <property type="entry name" value="ALKALINE PHOSPHATASE LIKE PROTEIN"/>
    <property type="match status" value="1"/>
</dbReference>
<evidence type="ECO:0000313" key="5">
    <source>
        <dbReference type="Proteomes" id="UP000013523"/>
    </source>
</evidence>
<name>R4K696_CLOPA</name>
<feature type="transmembrane region" description="Helical" evidence="2">
    <location>
        <begin position="73"/>
        <end position="95"/>
    </location>
</feature>
<dbReference type="InterPro" id="IPR051311">
    <property type="entry name" value="DedA_domain"/>
</dbReference>
<keyword evidence="2" id="KW-0472">Membrane</keyword>
<dbReference type="PANTHER" id="PTHR42709">
    <property type="entry name" value="ALKALINE PHOSPHATASE LIKE PROTEIN"/>
    <property type="match status" value="1"/>
</dbReference>
<gene>
    <name evidence="4" type="ORF">Clopa_3257</name>
</gene>
<dbReference type="KEGG" id="cpas:Clopa_3257"/>
<dbReference type="PATRIC" id="fig|86416.3.peg.3247"/>
<dbReference type="EMBL" id="CP003261">
    <property type="protein sequence ID" value="AGK98063.1"/>
    <property type="molecule type" value="Genomic_DNA"/>
</dbReference>